<dbReference type="Proteomes" id="UP000275613">
    <property type="component" value="Unassembled WGS sequence"/>
</dbReference>
<protein>
    <submittedName>
        <fullName evidence="1">Uncharacterized protein</fullName>
    </submittedName>
</protein>
<accession>A0A0P9QSF5</accession>
<dbReference type="AlphaFoldDB" id="A0A0P9QSF5"/>
<dbReference type="EMBL" id="RBPV01000293">
    <property type="protein sequence ID" value="RMO56057.1"/>
    <property type="molecule type" value="Genomic_DNA"/>
</dbReference>
<gene>
    <name evidence="1" type="ORF">ALO70_102542</name>
    <name evidence="2" type="ORF">ALQ39_102949</name>
</gene>
<dbReference type="PATRIC" id="fig|129137.4.peg.1536"/>
<evidence type="ECO:0000313" key="1">
    <source>
        <dbReference type="EMBL" id="KPX32187.1"/>
    </source>
</evidence>
<organism evidence="1 3">
    <name type="scientific">Pseudomonas amygdali pv. eriobotryae</name>
    <dbReference type="NCBI Taxonomy" id="129137"/>
    <lineage>
        <taxon>Bacteria</taxon>
        <taxon>Pseudomonadati</taxon>
        <taxon>Pseudomonadota</taxon>
        <taxon>Gammaproteobacteria</taxon>
        <taxon>Pseudomonadales</taxon>
        <taxon>Pseudomonadaceae</taxon>
        <taxon>Pseudomonas</taxon>
        <taxon>Pseudomonas amygdali</taxon>
    </lineage>
</organism>
<dbReference type="EMBL" id="LJQI01000150">
    <property type="protein sequence ID" value="KPX32187.1"/>
    <property type="molecule type" value="Genomic_DNA"/>
</dbReference>
<reference evidence="2 4" key="2">
    <citation type="submission" date="2018-08" db="EMBL/GenBank/DDBJ databases">
        <title>Recombination of ecologically and evolutionarily significant loci maintains genetic cohesion in the Pseudomonas syringae species complex.</title>
        <authorList>
            <person name="Dillon M."/>
            <person name="Thakur S."/>
            <person name="Almeida R.N.D."/>
            <person name="Weir B.S."/>
            <person name="Guttman D.S."/>
        </authorList>
    </citation>
    <scope>NUCLEOTIDE SEQUENCE [LARGE SCALE GENOMIC DNA]</scope>
    <source>
        <strain evidence="2 4">ICMP 4316</strain>
    </source>
</reference>
<evidence type="ECO:0000313" key="4">
    <source>
        <dbReference type="Proteomes" id="UP000275613"/>
    </source>
</evidence>
<proteinExistence type="predicted"/>
<sequence>MSIDYRCRAHRSRLYTHVLMTIAPMLRIGAKICSKLVQQPIN</sequence>
<evidence type="ECO:0000313" key="2">
    <source>
        <dbReference type="EMBL" id="RMO56057.1"/>
    </source>
</evidence>
<name>A0A0P9QSF5_PSEA0</name>
<comment type="caution">
    <text evidence="1">The sequence shown here is derived from an EMBL/GenBank/DDBJ whole genome shotgun (WGS) entry which is preliminary data.</text>
</comment>
<dbReference type="Proteomes" id="UP000050490">
    <property type="component" value="Unassembled WGS sequence"/>
</dbReference>
<reference evidence="1 3" key="1">
    <citation type="submission" date="2015-09" db="EMBL/GenBank/DDBJ databases">
        <title>Genome announcement of multiple Pseudomonas syringae strains.</title>
        <authorList>
            <person name="Thakur S."/>
            <person name="Wang P.W."/>
            <person name="Gong Y."/>
            <person name="Weir B.S."/>
            <person name="Guttman D.S."/>
        </authorList>
    </citation>
    <scope>NUCLEOTIDE SEQUENCE [LARGE SCALE GENOMIC DNA]</scope>
    <source>
        <strain evidence="1 3">ICMP4455</strain>
    </source>
</reference>
<evidence type="ECO:0000313" key="3">
    <source>
        <dbReference type="Proteomes" id="UP000050490"/>
    </source>
</evidence>